<organism evidence="7 8">
    <name type="scientific">Gimibacter soli</name>
    <dbReference type="NCBI Taxonomy" id="3024400"/>
    <lineage>
        <taxon>Bacteria</taxon>
        <taxon>Pseudomonadati</taxon>
        <taxon>Pseudomonadota</taxon>
        <taxon>Alphaproteobacteria</taxon>
        <taxon>Kordiimonadales</taxon>
        <taxon>Temperatibacteraceae</taxon>
        <taxon>Gimibacter</taxon>
    </lineage>
</organism>
<feature type="transmembrane region" description="Helical" evidence="6">
    <location>
        <begin position="388"/>
        <end position="406"/>
    </location>
</feature>
<feature type="transmembrane region" description="Helical" evidence="6">
    <location>
        <begin position="37"/>
        <end position="60"/>
    </location>
</feature>
<feature type="transmembrane region" description="Helical" evidence="6">
    <location>
        <begin position="327"/>
        <end position="351"/>
    </location>
</feature>
<evidence type="ECO:0000256" key="2">
    <source>
        <dbReference type="ARBA" id="ARBA00022475"/>
    </source>
</evidence>
<dbReference type="PANTHER" id="PTHR30250:SF11">
    <property type="entry name" value="O-ANTIGEN TRANSPORTER-RELATED"/>
    <property type="match status" value="1"/>
</dbReference>
<proteinExistence type="predicted"/>
<feature type="transmembrane region" description="Helical" evidence="6">
    <location>
        <begin position="111"/>
        <end position="133"/>
    </location>
</feature>
<feature type="transmembrane region" description="Helical" evidence="6">
    <location>
        <begin position="145"/>
        <end position="163"/>
    </location>
</feature>
<sequence length="417" mass="43420">MMKSLASVSAVYVIGVPLALIVNIVLARWLPVEEFGQYSFAIAAATFLAVPVSGGLPLLLTREVSTSLLAEDTPAFQRVLTTSLAWVGVASLVVILGVLAFGAYVMPGRSALLTMAALMVPALSLMAVGEGVLKGAGRPALAEAIRQLAVPPILIVAALWLLQGAVAEAGIMLRFNLLAYLFVGLAGLWLVIQVSKFPVRPLLPGGAHLQAWGPALLSFALISGMTTLSTQFATLLLGFLGNDEHVAYLRVAERGALLVAFPLMIMNAIIGPRIVEANRAGRPALQALSRQSARLTLALALPVALILISLGKPLIGLTFGDNYVEGGYLPLVFLSVGQLLGVAFGSPALILMMTGHERRGVTAQATGLSIMMVSVTVLAVLFGADGAAVGIAIGLVMTKLLVVLAVRRNLGFLPGVI</sequence>
<dbReference type="AlphaFoldDB" id="A0AAE9XNG4"/>
<feature type="transmembrane region" description="Helical" evidence="6">
    <location>
        <begin position="255"/>
        <end position="275"/>
    </location>
</feature>
<feature type="transmembrane region" description="Helical" evidence="6">
    <location>
        <begin position="175"/>
        <end position="194"/>
    </location>
</feature>
<dbReference type="Pfam" id="PF01943">
    <property type="entry name" value="Polysacc_synt"/>
    <property type="match status" value="1"/>
</dbReference>
<evidence type="ECO:0000256" key="3">
    <source>
        <dbReference type="ARBA" id="ARBA00022692"/>
    </source>
</evidence>
<evidence type="ECO:0000256" key="5">
    <source>
        <dbReference type="ARBA" id="ARBA00023136"/>
    </source>
</evidence>
<keyword evidence="4 6" id="KW-1133">Transmembrane helix</keyword>
<dbReference type="RefSeq" id="WP_289502893.1">
    <property type="nucleotide sequence ID" value="NZ_CP116805.1"/>
</dbReference>
<name>A0AAE9XNG4_9PROT</name>
<evidence type="ECO:0000256" key="1">
    <source>
        <dbReference type="ARBA" id="ARBA00004651"/>
    </source>
</evidence>
<feature type="transmembrane region" description="Helical" evidence="6">
    <location>
        <begin position="295"/>
        <end position="315"/>
    </location>
</feature>
<reference evidence="7" key="1">
    <citation type="submission" date="2023-01" db="EMBL/GenBank/DDBJ databases">
        <title>The genome sequence of Kordiimonadaceae bacterium 6D33.</title>
        <authorList>
            <person name="Liu Y."/>
        </authorList>
    </citation>
    <scope>NUCLEOTIDE SEQUENCE</scope>
    <source>
        <strain evidence="7">6D33</strain>
    </source>
</reference>
<keyword evidence="8" id="KW-1185">Reference proteome</keyword>
<dbReference type="Proteomes" id="UP001217500">
    <property type="component" value="Chromosome"/>
</dbReference>
<dbReference type="InterPro" id="IPR002797">
    <property type="entry name" value="Polysacc_synth"/>
</dbReference>
<evidence type="ECO:0000313" key="7">
    <source>
        <dbReference type="EMBL" id="WCL53381.1"/>
    </source>
</evidence>
<keyword evidence="2" id="KW-1003">Cell membrane</keyword>
<dbReference type="InterPro" id="IPR050833">
    <property type="entry name" value="Poly_Biosynth_Transport"/>
</dbReference>
<accession>A0AAE9XNG4</accession>
<keyword evidence="3 6" id="KW-0812">Transmembrane</keyword>
<gene>
    <name evidence="7" type="ORF">PH603_12615</name>
</gene>
<keyword evidence="5 6" id="KW-0472">Membrane</keyword>
<dbReference type="PANTHER" id="PTHR30250">
    <property type="entry name" value="PST FAMILY PREDICTED COLANIC ACID TRANSPORTER"/>
    <property type="match status" value="1"/>
</dbReference>
<protein>
    <submittedName>
        <fullName evidence="7">Oligosaccharide flippase family protein</fullName>
    </submittedName>
</protein>
<evidence type="ECO:0000256" key="4">
    <source>
        <dbReference type="ARBA" id="ARBA00022989"/>
    </source>
</evidence>
<dbReference type="EMBL" id="CP116805">
    <property type="protein sequence ID" value="WCL53381.1"/>
    <property type="molecule type" value="Genomic_DNA"/>
</dbReference>
<dbReference type="KEGG" id="gso:PH603_12615"/>
<evidence type="ECO:0000313" key="8">
    <source>
        <dbReference type="Proteomes" id="UP001217500"/>
    </source>
</evidence>
<evidence type="ECO:0000256" key="6">
    <source>
        <dbReference type="SAM" id="Phobius"/>
    </source>
</evidence>
<dbReference type="GO" id="GO:0005886">
    <property type="term" value="C:plasma membrane"/>
    <property type="evidence" value="ECO:0007669"/>
    <property type="project" value="UniProtKB-SubCell"/>
</dbReference>
<feature type="transmembrane region" description="Helical" evidence="6">
    <location>
        <begin position="215"/>
        <end position="240"/>
    </location>
</feature>
<comment type="subcellular location">
    <subcellularLocation>
        <location evidence="1">Cell membrane</location>
        <topology evidence="1">Multi-pass membrane protein</topology>
    </subcellularLocation>
</comment>
<feature type="transmembrane region" description="Helical" evidence="6">
    <location>
        <begin position="363"/>
        <end position="382"/>
    </location>
</feature>
<feature type="transmembrane region" description="Helical" evidence="6">
    <location>
        <begin position="80"/>
        <end position="105"/>
    </location>
</feature>